<dbReference type="EMBL" id="JAULSU010000002">
    <property type="protein sequence ID" value="KAK0626905.1"/>
    <property type="molecule type" value="Genomic_DNA"/>
</dbReference>
<comment type="caution">
    <text evidence="5">The sequence shown here is derived from an EMBL/GenBank/DDBJ whole genome shotgun (WGS) entry which is preliminary data.</text>
</comment>
<keyword evidence="6" id="KW-1185">Reference proteome</keyword>
<dbReference type="SMART" id="SM00360">
    <property type="entry name" value="RRM"/>
    <property type="match status" value="2"/>
</dbReference>
<dbReference type="PROSITE" id="PS50102">
    <property type="entry name" value="RRM"/>
    <property type="match status" value="2"/>
</dbReference>
<dbReference type="Gene3D" id="3.30.70.330">
    <property type="match status" value="2"/>
</dbReference>
<feature type="compositionally biased region" description="Basic and acidic residues" evidence="3">
    <location>
        <begin position="305"/>
        <end position="314"/>
    </location>
</feature>
<dbReference type="InterPro" id="IPR012677">
    <property type="entry name" value="Nucleotide-bd_a/b_plait_sf"/>
</dbReference>
<dbReference type="InterPro" id="IPR035979">
    <property type="entry name" value="RBD_domain_sf"/>
</dbReference>
<feature type="region of interest" description="Disordered" evidence="3">
    <location>
        <begin position="585"/>
        <end position="612"/>
    </location>
</feature>
<evidence type="ECO:0000259" key="4">
    <source>
        <dbReference type="PROSITE" id="PS50102"/>
    </source>
</evidence>
<dbReference type="InterPro" id="IPR000504">
    <property type="entry name" value="RRM_dom"/>
</dbReference>
<feature type="region of interest" description="Disordered" evidence="3">
    <location>
        <begin position="229"/>
        <end position="318"/>
    </location>
</feature>
<evidence type="ECO:0000256" key="3">
    <source>
        <dbReference type="SAM" id="MobiDB-lite"/>
    </source>
</evidence>
<proteinExistence type="predicted"/>
<dbReference type="PANTHER" id="PTHR23236">
    <property type="entry name" value="EUKARYOTIC TRANSLATION INITIATION FACTOR 4B/4H"/>
    <property type="match status" value="1"/>
</dbReference>
<feature type="domain" description="RRM" evidence="4">
    <location>
        <begin position="321"/>
        <end position="413"/>
    </location>
</feature>
<dbReference type="InterPro" id="IPR034225">
    <property type="entry name" value="Nop13/Rnp24_RRM1"/>
</dbReference>
<keyword evidence="1 2" id="KW-0694">RNA-binding</keyword>
<dbReference type="AlphaFoldDB" id="A0AA39X473"/>
<dbReference type="CDD" id="cd12396">
    <property type="entry name" value="RRM1_Nop13p_fungi"/>
    <property type="match status" value="1"/>
</dbReference>
<gene>
    <name evidence="5" type="ORF">B0T14DRAFT_511296</name>
</gene>
<accession>A0AA39X473</accession>
<protein>
    <recommendedName>
        <fullName evidence="4">RRM domain-containing protein</fullName>
    </recommendedName>
</protein>
<dbReference type="PANTHER" id="PTHR23236:SF95">
    <property type="entry name" value="NUCLEOLAR PROTEIN 13"/>
    <property type="match status" value="1"/>
</dbReference>
<evidence type="ECO:0000256" key="2">
    <source>
        <dbReference type="PROSITE-ProRule" id="PRU00176"/>
    </source>
</evidence>
<dbReference type="SUPFAM" id="SSF54928">
    <property type="entry name" value="RNA-binding domain, RBD"/>
    <property type="match status" value="1"/>
</dbReference>
<feature type="non-terminal residue" evidence="5">
    <location>
        <position position="649"/>
    </location>
</feature>
<evidence type="ECO:0000256" key="1">
    <source>
        <dbReference type="ARBA" id="ARBA00022884"/>
    </source>
</evidence>
<feature type="compositionally biased region" description="Basic residues" evidence="3">
    <location>
        <begin position="278"/>
        <end position="288"/>
    </location>
</feature>
<dbReference type="GO" id="GO:0005730">
    <property type="term" value="C:nucleolus"/>
    <property type="evidence" value="ECO:0007669"/>
    <property type="project" value="TreeGrafter"/>
</dbReference>
<feature type="domain" description="RRM" evidence="4">
    <location>
        <begin position="445"/>
        <end position="579"/>
    </location>
</feature>
<dbReference type="Pfam" id="PF00076">
    <property type="entry name" value="RRM_1"/>
    <property type="match status" value="1"/>
</dbReference>
<reference evidence="5" key="1">
    <citation type="submission" date="2023-06" db="EMBL/GenBank/DDBJ databases">
        <title>Genome-scale phylogeny and comparative genomics of the fungal order Sordariales.</title>
        <authorList>
            <consortium name="Lawrence Berkeley National Laboratory"/>
            <person name="Hensen N."/>
            <person name="Bonometti L."/>
            <person name="Westerberg I."/>
            <person name="Brannstrom I.O."/>
            <person name="Guillou S."/>
            <person name="Cros-Aarteil S."/>
            <person name="Calhoun S."/>
            <person name="Haridas S."/>
            <person name="Kuo A."/>
            <person name="Mondo S."/>
            <person name="Pangilinan J."/>
            <person name="Riley R."/>
            <person name="Labutti K."/>
            <person name="Andreopoulos B."/>
            <person name="Lipzen A."/>
            <person name="Chen C."/>
            <person name="Yanf M."/>
            <person name="Daum C."/>
            <person name="Ng V."/>
            <person name="Clum A."/>
            <person name="Steindorff A."/>
            <person name="Ohm R."/>
            <person name="Martin F."/>
            <person name="Silar P."/>
            <person name="Natvig D."/>
            <person name="Lalanne C."/>
            <person name="Gautier V."/>
            <person name="Ament-Velasquez S.L."/>
            <person name="Kruys A."/>
            <person name="Hutchinson M.I."/>
            <person name="Powell A.J."/>
            <person name="Barry K."/>
            <person name="Miller A.N."/>
            <person name="Grigoriev I.V."/>
            <person name="Debuchy R."/>
            <person name="Gladieux P."/>
            <person name="Thoren M.H."/>
            <person name="Johannesson H."/>
        </authorList>
    </citation>
    <scope>NUCLEOTIDE SEQUENCE</scope>
    <source>
        <strain evidence="5">CBS 606.72</strain>
    </source>
</reference>
<feature type="region of interest" description="Disordered" evidence="3">
    <location>
        <begin position="531"/>
        <end position="555"/>
    </location>
</feature>
<organism evidence="5 6">
    <name type="scientific">Immersiella caudata</name>
    <dbReference type="NCBI Taxonomy" id="314043"/>
    <lineage>
        <taxon>Eukaryota</taxon>
        <taxon>Fungi</taxon>
        <taxon>Dikarya</taxon>
        <taxon>Ascomycota</taxon>
        <taxon>Pezizomycotina</taxon>
        <taxon>Sordariomycetes</taxon>
        <taxon>Sordariomycetidae</taxon>
        <taxon>Sordariales</taxon>
        <taxon>Lasiosphaeriaceae</taxon>
        <taxon>Immersiella</taxon>
    </lineage>
</organism>
<dbReference type="Proteomes" id="UP001175000">
    <property type="component" value="Unassembled WGS sequence"/>
</dbReference>
<evidence type="ECO:0000313" key="6">
    <source>
        <dbReference type="Proteomes" id="UP001175000"/>
    </source>
</evidence>
<feature type="compositionally biased region" description="Basic and acidic residues" evidence="3">
    <location>
        <begin position="262"/>
        <end position="272"/>
    </location>
</feature>
<evidence type="ECO:0000313" key="5">
    <source>
        <dbReference type="EMBL" id="KAK0626905.1"/>
    </source>
</evidence>
<feature type="region of interest" description="Disordered" evidence="3">
    <location>
        <begin position="1"/>
        <end position="23"/>
    </location>
</feature>
<name>A0AA39X473_9PEZI</name>
<sequence>MGDRTDCTPFISHNSPPAATVEGPVQRVTSPGVFLAGRGLMMRPYSRKKRRLIIIARQRQKPKLNFIASRWNAGFFCSREVGRFGLTQNEGVRIRRKATNPSSLWACDNCDAPRDVKLRITQCDHQLRTRTKVRKAASTGACPSCATSELDAQLQLARIALGSNRWSGEAVPFPRIRPRRRAYRLSTNKFLCNQSLQRRTCGVKSSKVQNKHLSLSSPIACHRPIMGKKERAEAAPEASVEDAPLEETPATMSPSKKRKSSALKEIEVDLKLPEPPSKKARRALKKGKTLPAKPSSDDEEDEDGDGKKTEEGKKKKERSPYGVWIGNLRFNATKTELRKWLVDNSGGAITDELITRVHMPNTRPAEGAPKPKTSENRGFAYVDFATFEANVAAIALSETELAGRKLLIKDAKSFDGRPKKEVAEEGTAAEGGAAATEVKKKNPSTKIFVGNLAFQVTEDDLRAHFEKCGPIRWIKVATFEDTGKCKGYGWVNFEEAEAAEWAVKGFVKIKETIDTLEDFMDEDTTAAAAVAEDEDAAANGDNPKKTPKKATEPEVKVKTRKWWVNKLQGRPLKIELAEDDQTRYKKRFRGGGQRKEQNGDSAPAAEGDAPREKKYFKEKEKKAVNYANDISVARLTGAVVAPQGKKTTF</sequence>
<dbReference type="GO" id="GO:0003723">
    <property type="term" value="F:RNA binding"/>
    <property type="evidence" value="ECO:0007669"/>
    <property type="project" value="UniProtKB-UniRule"/>
</dbReference>